<evidence type="ECO:0000313" key="2">
    <source>
        <dbReference type="EMBL" id="ATL67837.1"/>
    </source>
</evidence>
<dbReference type="Gene3D" id="3.30.300.20">
    <property type="match status" value="1"/>
</dbReference>
<accession>A0A291RKD5</accession>
<name>A0A291RKD5_9NOCA</name>
<dbReference type="InterPro" id="IPR015946">
    <property type="entry name" value="KH_dom-like_a/b"/>
</dbReference>
<organism evidence="2 3">
    <name type="scientific">Nocardia terpenica</name>
    <dbReference type="NCBI Taxonomy" id="455432"/>
    <lineage>
        <taxon>Bacteria</taxon>
        <taxon>Bacillati</taxon>
        <taxon>Actinomycetota</taxon>
        <taxon>Actinomycetes</taxon>
        <taxon>Mycobacteriales</taxon>
        <taxon>Nocardiaceae</taxon>
        <taxon>Nocardia</taxon>
    </lineage>
</organism>
<gene>
    <name evidence="2" type="ORF">CRH09_18205</name>
</gene>
<dbReference type="InterPro" id="IPR036102">
    <property type="entry name" value="OsmC/Ohrsf"/>
</dbReference>
<dbReference type="RefSeq" id="WP_098694949.1">
    <property type="nucleotide sequence ID" value="NZ_CP023778.1"/>
</dbReference>
<dbReference type="EMBL" id="CP023778">
    <property type="protein sequence ID" value="ATL67837.1"/>
    <property type="molecule type" value="Genomic_DNA"/>
</dbReference>
<dbReference type="InterPro" id="IPR003718">
    <property type="entry name" value="OsmC/Ohr_fam"/>
</dbReference>
<proteinExistence type="predicted"/>
<protein>
    <submittedName>
        <fullName evidence="2">Stress protein</fullName>
    </submittedName>
</protein>
<evidence type="ECO:0000313" key="3">
    <source>
        <dbReference type="Proteomes" id="UP000221961"/>
    </source>
</evidence>
<feature type="region of interest" description="Disordered" evidence="1">
    <location>
        <begin position="16"/>
        <end position="37"/>
    </location>
</feature>
<dbReference type="Proteomes" id="UP000221961">
    <property type="component" value="Chromosome"/>
</dbReference>
<dbReference type="GeneID" id="88359307"/>
<reference evidence="2 3" key="1">
    <citation type="submission" date="2017-10" db="EMBL/GenBank/DDBJ databases">
        <title>Comparative genomics between pathogenic Norcardia.</title>
        <authorList>
            <person name="Zeng L."/>
        </authorList>
    </citation>
    <scope>NUCLEOTIDE SEQUENCE [LARGE SCALE GENOMIC DNA]</scope>
    <source>
        <strain evidence="2 3">NC_YFY_NT001</strain>
    </source>
</reference>
<dbReference type="AlphaFoldDB" id="A0A291RKD5"/>
<dbReference type="SUPFAM" id="SSF82784">
    <property type="entry name" value="OsmC-like"/>
    <property type="match status" value="1"/>
</dbReference>
<dbReference type="KEGG" id="ntp:CRH09_18205"/>
<evidence type="ECO:0000256" key="1">
    <source>
        <dbReference type="SAM" id="MobiDB-lite"/>
    </source>
</evidence>
<sequence>MVEATSISTPWRVRLRAGENEGAADTEKNGVGGSAGMRPHELLEAAVASCMTISARMALVEAGAPEAEVRVRVELDRADVTTTFRYELDLDPEYERHRAAVMERVERSPVRTTLSKQLAFEPGIGR</sequence>
<dbReference type="Pfam" id="PF02566">
    <property type="entry name" value="OsmC"/>
    <property type="match status" value="1"/>
</dbReference>